<evidence type="ECO:0000256" key="3">
    <source>
        <dbReference type="ARBA" id="ARBA00022443"/>
    </source>
</evidence>
<evidence type="ECO:0000256" key="1">
    <source>
        <dbReference type="ARBA" id="ARBA00004308"/>
    </source>
</evidence>
<dbReference type="PROSITE" id="PS51021">
    <property type="entry name" value="BAR"/>
    <property type="match status" value="1"/>
</dbReference>
<evidence type="ECO:0000256" key="2">
    <source>
        <dbReference type="ARBA" id="ARBA00004496"/>
    </source>
</evidence>
<dbReference type="PRINTS" id="PR01251">
    <property type="entry name" value="AMPHIPHYSIN"/>
</dbReference>
<dbReference type="InterPro" id="IPR027267">
    <property type="entry name" value="AH/BAR_dom_sf"/>
</dbReference>
<dbReference type="Proteomes" id="UP000829720">
    <property type="component" value="Unassembled WGS sequence"/>
</dbReference>
<evidence type="ECO:0000256" key="7">
    <source>
        <dbReference type="SAM" id="Coils"/>
    </source>
</evidence>
<evidence type="ECO:0000256" key="4">
    <source>
        <dbReference type="ARBA" id="ARBA00022490"/>
    </source>
</evidence>
<dbReference type="GO" id="GO:0097320">
    <property type="term" value="P:plasma membrane tubulation"/>
    <property type="evidence" value="ECO:0007669"/>
    <property type="project" value="TreeGrafter"/>
</dbReference>
<dbReference type="GO" id="GO:0001891">
    <property type="term" value="C:phagocytic cup"/>
    <property type="evidence" value="ECO:0007669"/>
    <property type="project" value="TreeGrafter"/>
</dbReference>
<dbReference type="OrthoDB" id="446293at2759"/>
<dbReference type="Gene3D" id="1.20.1270.60">
    <property type="entry name" value="Arfaptin homology (AH) domain/BAR domain"/>
    <property type="match status" value="1"/>
</dbReference>
<comment type="caution">
    <text evidence="10">The sequence shown here is derived from an EMBL/GenBank/DDBJ whole genome shotgun (WGS) entry which is preliminary data.</text>
</comment>
<feature type="compositionally biased region" description="Low complexity" evidence="8">
    <location>
        <begin position="329"/>
        <end position="341"/>
    </location>
</feature>
<comment type="subcellular location">
    <subcellularLocation>
        <location evidence="2">Cytoplasm</location>
    </subcellularLocation>
    <subcellularLocation>
        <location evidence="1">Endomembrane system</location>
    </subcellularLocation>
</comment>
<dbReference type="Pfam" id="PF03114">
    <property type="entry name" value="BAR"/>
    <property type="match status" value="1"/>
</dbReference>
<evidence type="ECO:0000259" key="9">
    <source>
        <dbReference type="PROSITE" id="PS51021"/>
    </source>
</evidence>
<dbReference type="SUPFAM" id="SSF103657">
    <property type="entry name" value="BAR/IMD domain-like"/>
    <property type="match status" value="1"/>
</dbReference>
<reference evidence="10" key="1">
    <citation type="submission" date="2021-01" db="EMBL/GenBank/DDBJ databases">
        <authorList>
            <person name="Zahm M."/>
            <person name="Roques C."/>
            <person name="Cabau C."/>
            <person name="Klopp C."/>
            <person name="Donnadieu C."/>
            <person name="Jouanno E."/>
            <person name="Lampietro C."/>
            <person name="Louis A."/>
            <person name="Herpin A."/>
            <person name="Echchiki A."/>
            <person name="Berthelot C."/>
            <person name="Parey E."/>
            <person name="Roest-Crollius H."/>
            <person name="Braasch I."/>
            <person name="Postlethwait J."/>
            <person name="Bobe J."/>
            <person name="Montfort J."/>
            <person name="Bouchez O."/>
            <person name="Begum T."/>
            <person name="Mejri S."/>
            <person name="Adams A."/>
            <person name="Chen W.-J."/>
            <person name="Guiguen Y."/>
        </authorList>
    </citation>
    <scope>NUCLEOTIDE SEQUENCE</scope>
    <source>
        <tissue evidence="10">Blood</tissue>
    </source>
</reference>
<dbReference type="InterPro" id="IPR003005">
    <property type="entry name" value="Amphiphysin"/>
</dbReference>
<feature type="region of interest" description="Disordered" evidence="8">
    <location>
        <begin position="283"/>
        <end position="485"/>
    </location>
</feature>
<feature type="compositionally biased region" description="Polar residues" evidence="8">
    <location>
        <begin position="1"/>
        <end position="15"/>
    </location>
</feature>
<dbReference type="AlphaFoldDB" id="A0A8T3DRZ9"/>
<feature type="compositionally biased region" description="Polar residues" evidence="8">
    <location>
        <begin position="300"/>
        <end position="309"/>
    </location>
</feature>
<protein>
    <recommendedName>
        <fullName evidence="9">BAR domain-containing protein</fullName>
    </recommendedName>
</protein>
<name>A0A8T3DRZ9_9TELE</name>
<dbReference type="InterPro" id="IPR004148">
    <property type="entry name" value="BAR_dom"/>
</dbReference>
<dbReference type="PANTHER" id="PTHR46514">
    <property type="entry name" value="AMPHIPHYSIN"/>
    <property type="match status" value="1"/>
</dbReference>
<accession>A0A8T3DRZ9</accession>
<dbReference type="GO" id="GO:0005737">
    <property type="term" value="C:cytoplasm"/>
    <property type="evidence" value="ECO:0007669"/>
    <property type="project" value="UniProtKB-SubCell"/>
</dbReference>
<evidence type="ECO:0000256" key="5">
    <source>
        <dbReference type="ARBA" id="ARBA00023054"/>
    </source>
</evidence>
<dbReference type="SMART" id="SM00721">
    <property type="entry name" value="BAR"/>
    <property type="match status" value="1"/>
</dbReference>
<feature type="region of interest" description="Disordered" evidence="8">
    <location>
        <begin position="1"/>
        <end position="24"/>
    </location>
</feature>
<feature type="coiled-coil region" evidence="7">
    <location>
        <begin position="163"/>
        <end position="197"/>
    </location>
</feature>
<keyword evidence="11" id="KW-1185">Reference proteome</keyword>
<keyword evidence="5 7" id="KW-0175">Coiled coil</keyword>
<dbReference type="GO" id="GO:0071800">
    <property type="term" value="P:podosome assembly"/>
    <property type="evidence" value="ECO:0007669"/>
    <property type="project" value="TreeGrafter"/>
</dbReference>
<dbReference type="GO" id="GO:0012505">
    <property type="term" value="C:endomembrane system"/>
    <property type="evidence" value="ECO:0007669"/>
    <property type="project" value="UniProtKB-SubCell"/>
</dbReference>
<evidence type="ECO:0000313" key="10">
    <source>
        <dbReference type="EMBL" id="KAI1897065.1"/>
    </source>
</evidence>
<dbReference type="GO" id="GO:0002102">
    <property type="term" value="C:podosome"/>
    <property type="evidence" value="ECO:0007669"/>
    <property type="project" value="TreeGrafter"/>
</dbReference>
<keyword evidence="3" id="KW-0728">SH3 domain</keyword>
<keyword evidence="4" id="KW-0963">Cytoplasm</keyword>
<dbReference type="EMBL" id="JAERUA010000007">
    <property type="protein sequence ID" value="KAI1897065.1"/>
    <property type="molecule type" value="Genomic_DNA"/>
</dbReference>
<feature type="compositionally biased region" description="Polar residues" evidence="8">
    <location>
        <begin position="450"/>
        <end position="461"/>
    </location>
</feature>
<dbReference type="PANTHER" id="PTHR46514:SF1">
    <property type="entry name" value="BRIDGING INTEGRATOR 2"/>
    <property type="match status" value="1"/>
</dbReference>
<keyword evidence="6" id="KW-0472">Membrane</keyword>
<gene>
    <name evidence="10" type="ORF">AGOR_G00079280</name>
</gene>
<evidence type="ECO:0000256" key="8">
    <source>
        <dbReference type="SAM" id="MobiDB-lite"/>
    </source>
</evidence>
<feature type="domain" description="BAR" evidence="9">
    <location>
        <begin position="35"/>
        <end position="251"/>
    </location>
</feature>
<dbReference type="GO" id="GO:0005543">
    <property type="term" value="F:phospholipid binding"/>
    <property type="evidence" value="ECO:0007669"/>
    <property type="project" value="TreeGrafter"/>
</dbReference>
<dbReference type="GO" id="GO:0006911">
    <property type="term" value="P:phagocytosis, engulfment"/>
    <property type="evidence" value="ECO:0007669"/>
    <property type="project" value="TreeGrafter"/>
</dbReference>
<feature type="compositionally biased region" description="Acidic residues" evidence="8">
    <location>
        <begin position="348"/>
        <end position="358"/>
    </location>
</feature>
<organism evidence="10 11">
    <name type="scientific">Albula goreensis</name>
    <dbReference type="NCBI Taxonomy" id="1534307"/>
    <lineage>
        <taxon>Eukaryota</taxon>
        <taxon>Metazoa</taxon>
        <taxon>Chordata</taxon>
        <taxon>Craniata</taxon>
        <taxon>Vertebrata</taxon>
        <taxon>Euteleostomi</taxon>
        <taxon>Actinopterygii</taxon>
        <taxon>Neopterygii</taxon>
        <taxon>Teleostei</taxon>
        <taxon>Albuliformes</taxon>
        <taxon>Albulidae</taxon>
        <taxon>Albula</taxon>
    </lineage>
</organism>
<evidence type="ECO:0000313" key="11">
    <source>
        <dbReference type="Proteomes" id="UP000829720"/>
    </source>
</evidence>
<proteinExistence type="predicted"/>
<feature type="compositionally biased region" description="Polar residues" evidence="8">
    <location>
        <begin position="359"/>
        <end position="391"/>
    </location>
</feature>
<evidence type="ECO:0000256" key="6">
    <source>
        <dbReference type="ARBA" id="ARBA00023136"/>
    </source>
</evidence>
<dbReference type="FunFam" id="1.20.1270.60:FF:000013">
    <property type="entry name" value="Amphiphysin isoform 2"/>
    <property type="match status" value="1"/>
</dbReference>
<sequence>MAEGKSGSNCNSSPGSAGHFAKRVQRSLSRAQEKMLQKLGKSVETRDEHFDLCVQNLSKQQSDGHRLYKDIKLYYNSVKAMREASKRLSQTLLDVYESDWEGDEDLPAIVEGEDLLWSDYEEKLGDQTVRTMDTYMSQFPDIKERVAKRGRKLVDYDSSRHHLEMLQNAKKKDEAKIAKAEEEFSLAQSVFEDLNTELRQELPVLYQSRIGCYVTIFENLSNLRDVFYKEMTTLNSDLFGMMKTLETQHSDKVFIIKGLQRSNSKTSRKRRSFRISSPVSCNTTLPAFDQGASPVRAQKARSSTNSSTREGLEAEPTAGEEVESPQTLPTEEPAPAPEAAEGISAERSEEEDREDDPTSDQNSIQDGPVTSLSTEPSLQASESHAVNTSQEDLPASLAAPSDPQPNGEEAGKAAEATDLPQDGSDADGGGLKAEVPEQTTELHIKEEPETVTTGAEESPQVQAGGHQDDQSGDVPGGQEEEVKGQ</sequence>